<keyword evidence="2" id="KW-0479">Metal-binding</keyword>
<evidence type="ECO:0000256" key="3">
    <source>
        <dbReference type="ARBA" id="ARBA00022801"/>
    </source>
</evidence>
<dbReference type="InterPro" id="IPR001279">
    <property type="entry name" value="Metallo-B-lactamas"/>
</dbReference>
<dbReference type="Gene3D" id="3.60.15.10">
    <property type="entry name" value="Ribonuclease Z/Hydroxyacylglutathione hydrolase-like"/>
    <property type="match status" value="1"/>
</dbReference>
<evidence type="ECO:0000313" key="8">
    <source>
        <dbReference type="EMBL" id="KXB00860.1"/>
    </source>
</evidence>
<keyword evidence="9" id="KW-1185">Reference proteome</keyword>
<keyword evidence="5" id="KW-0269">Exonuclease</keyword>
<comment type="caution">
    <text evidence="8">The sequence shown here is derived from an EMBL/GenBank/DDBJ whole genome shotgun (WGS) entry which is preliminary data.</text>
</comment>
<evidence type="ECO:0000256" key="4">
    <source>
        <dbReference type="ARBA" id="ARBA00022833"/>
    </source>
</evidence>
<dbReference type="InterPro" id="IPR055132">
    <property type="entry name" value="RNase_J_b_CASP"/>
</dbReference>
<dbReference type="PANTHER" id="PTHR43694">
    <property type="entry name" value="RIBONUCLEASE J"/>
    <property type="match status" value="1"/>
</dbReference>
<sequence>MKIYTISGYEKVGGNMTAVETNGKIIVFDMGADIERVVSQDVRLEEMKTVEAITSKIVPNDSKLKRRRKDVVAIVVGHGHQDHSRGIPKLAGAYDCPIIAAPYTADIIERFIENDREQVKNRIVKMEAGETFQISNDCELEFIDMTHSIPHAVLSVLRTNEGTVIYSLDFKLDENPTLGEPVDYDKIKTLGEEGVKAYIADCTRTDESGKTKPEIDTKIKLKNILAGSSEDREGIVITTFSSNIARLNNIIKANAGRRKIVMLGRSLKEYTEDAEKNGLIDLSGIKVVSYQEEVEDTLKEVSKNKAGYLLVTTGNQGEPNAILSRIAGGEYPFTVNQRDMVIFSSVTIPTPVNELNRENLKRNLVQRGADIKVDVHSHGHAKKEDQRDMIKMLDPETVIPAHGGRGKLGSCARVAREEGVDSVLVSRNNGEISLD</sequence>
<dbReference type="SMART" id="SM00849">
    <property type="entry name" value="Lactamase_B"/>
    <property type="match status" value="1"/>
</dbReference>
<dbReference type="GO" id="GO:0004527">
    <property type="term" value="F:exonuclease activity"/>
    <property type="evidence" value="ECO:0007669"/>
    <property type="project" value="UniProtKB-KW"/>
</dbReference>
<dbReference type="PANTHER" id="PTHR43694:SF1">
    <property type="entry name" value="RIBONUCLEASE J"/>
    <property type="match status" value="1"/>
</dbReference>
<accession>A0A133V351</accession>
<protein>
    <recommendedName>
        <fullName evidence="7">Metallo-beta-lactamase domain-containing protein</fullName>
    </recommendedName>
</protein>
<dbReference type="InterPro" id="IPR011108">
    <property type="entry name" value="RMMBL"/>
</dbReference>
<evidence type="ECO:0000256" key="1">
    <source>
        <dbReference type="ARBA" id="ARBA00022722"/>
    </source>
</evidence>
<name>A0A133V351_9EURY</name>
<dbReference type="Pfam" id="PF22505">
    <property type="entry name" value="RNase_J_b_CASP"/>
    <property type="match status" value="1"/>
</dbReference>
<dbReference type="Pfam" id="PF12706">
    <property type="entry name" value="Lactamase_B_2"/>
    <property type="match status" value="1"/>
</dbReference>
<reference evidence="8 9" key="1">
    <citation type="journal article" date="2016" name="Sci. Rep.">
        <title>Metabolic traits of an uncultured archaeal lineage -MSBL1- from brine pools of the Red Sea.</title>
        <authorList>
            <person name="Mwirichia R."/>
            <person name="Alam I."/>
            <person name="Rashid M."/>
            <person name="Vinu M."/>
            <person name="Ba-Alawi W."/>
            <person name="Anthony Kamau A."/>
            <person name="Kamanda Ngugi D."/>
            <person name="Goker M."/>
            <person name="Klenk H.P."/>
            <person name="Bajic V."/>
            <person name="Stingl U."/>
        </authorList>
    </citation>
    <scope>NUCLEOTIDE SEQUENCE [LARGE SCALE GENOMIC DNA]</scope>
    <source>
        <strain evidence="8">SCGC-AAA259O05</strain>
    </source>
</reference>
<dbReference type="Proteomes" id="UP000070344">
    <property type="component" value="Unassembled WGS sequence"/>
</dbReference>
<organism evidence="8 9">
    <name type="scientific">candidate division MSBL1 archaeon SCGC-AAA259O05</name>
    <dbReference type="NCBI Taxonomy" id="1698271"/>
    <lineage>
        <taxon>Archaea</taxon>
        <taxon>Methanobacteriati</taxon>
        <taxon>Methanobacteriota</taxon>
        <taxon>candidate division MSBL1</taxon>
    </lineage>
</organism>
<dbReference type="GO" id="GO:0046872">
    <property type="term" value="F:metal ion binding"/>
    <property type="evidence" value="ECO:0007669"/>
    <property type="project" value="UniProtKB-KW"/>
</dbReference>
<dbReference type="GO" id="GO:0003723">
    <property type="term" value="F:RNA binding"/>
    <property type="evidence" value="ECO:0007669"/>
    <property type="project" value="UniProtKB-KW"/>
</dbReference>
<evidence type="ECO:0000256" key="5">
    <source>
        <dbReference type="ARBA" id="ARBA00022839"/>
    </source>
</evidence>
<keyword evidence="6" id="KW-0694">RNA-binding</keyword>
<dbReference type="Pfam" id="PF07521">
    <property type="entry name" value="RMMBL"/>
    <property type="match status" value="1"/>
</dbReference>
<gene>
    <name evidence="8" type="ORF">AKJ41_03585</name>
</gene>
<dbReference type="Gene3D" id="3.40.50.10710">
    <property type="entry name" value="Metallo-hydrolase/oxidoreductase"/>
    <property type="match status" value="1"/>
</dbReference>
<dbReference type="InterPro" id="IPR042173">
    <property type="entry name" value="RNase_J_2"/>
</dbReference>
<proteinExistence type="predicted"/>
<keyword evidence="1" id="KW-0540">Nuclease</keyword>
<evidence type="ECO:0000256" key="6">
    <source>
        <dbReference type="ARBA" id="ARBA00022884"/>
    </source>
</evidence>
<keyword evidence="4" id="KW-0862">Zinc</keyword>
<dbReference type="SUPFAM" id="SSF56281">
    <property type="entry name" value="Metallo-hydrolase/oxidoreductase"/>
    <property type="match status" value="1"/>
</dbReference>
<feature type="domain" description="Metallo-beta-lactamase" evidence="7">
    <location>
        <begin position="13"/>
        <end position="228"/>
    </location>
</feature>
<dbReference type="EMBL" id="LHXV01000039">
    <property type="protein sequence ID" value="KXB00860.1"/>
    <property type="molecule type" value="Genomic_DNA"/>
</dbReference>
<evidence type="ECO:0000259" key="7">
    <source>
        <dbReference type="SMART" id="SM00849"/>
    </source>
</evidence>
<keyword evidence="3" id="KW-0378">Hydrolase</keyword>
<dbReference type="InterPro" id="IPR036866">
    <property type="entry name" value="RibonucZ/Hydroxyglut_hydro"/>
</dbReference>
<evidence type="ECO:0000256" key="2">
    <source>
        <dbReference type="ARBA" id="ARBA00022723"/>
    </source>
</evidence>
<dbReference type="AlphaFoldDB" id="A0A133V351"/>
<dbReference type="CDD" id="cd07714">
    <property type="entry name" value="RNaseJ_MBL-fold"/>
    <property type="match status" value="1"/>
</dbReference>
<evidence type="ECO:0000313" key="9">
    <source>
        <dbReference type="Proteomes" id="UP000070344"/>
    </source>
</evidence>